<proteinExistence type="predicted"/>
<keyword evidence="2" id="KW-1185">Reference proteome</keyword>
<dbReference type="Gene3D" id="3.40.50.150">
    <property type="entry name" value="Vaccinia Virus protein VP39"/>
    <property type="match status" value="1"/>
</dbReference>
<dbReference type="AlphaFoldDB" id="A4BT84"/>
<dbReference type="HOGENOM" id="CLU_865526_0_0_6"/>
<dbReference type="Pfam" id="PF13489">
    <property type="entry name" value="Methyltransf_23"/>
    <property type="match status" value="1"/>
</dbReference>
<protein>
    <submittedName>
        <fullName evidence="1">Uncharacterized protein</fullName>
    </submittedName>
</protein>
<dbReference type="Proteomes" id="UP000003374">
    <property type="component" value="Unassembled WGS sequence"/>
</dbReference>
<evidence type="ECO:0000313" key="2">
    <source>
        <dbReference type="Proteomes" id="UP000003374"/>
    </source>
</evidence>
<comment type="caution">
    <text evidence="1">The sequence shown here is derived from an EMBL/GenBank/DDBJ whole genome shotgun (WGS) entry which is preliminary data.</text>
</comment>
<dbReference type="SUPFAM" id="SSF53335">
    <property type="entry name" value="S-adenosyl-L-methionine-dependent methyltransferases"/>
    <property type="match status" value="1"/>
</dbReference>
<sequence length="321" mass="37696">MIRYISYLRDGYEKVKPWSTLSEEERSVTTNSGADLKDFHCPICVTPRDFVESSDGVFGIGEHFIRKKLYSCSSCDFLFTNEDRGSRADYFSDTPYKDDKTGRRYQREVDLVDLGAKLCDLPADASVLVYAVGHCAAVQYLQANRRFNAWGADVADDIEYGDRIINIASQPNYFREMNMKFDVIVAVEVWEHYDWRDVNKAFSWLLEHVADDGVLLGTTSLWYPRPTDPYFKAKHEFGQELLQWWHYPFFQDHCSFYTEDNLRTLLGRHEFSPRFAYFESQECQRSDPGKRIVAVIHNKNKKATARFEFEFNRRFFPVFYS</sequence>
<dbReference type="RefSeq" id="WP_005001392.1">
    <property type="nucleotide sequence ID" value="NZ_CH672427.1"/>
</dbReference>
<gene>
    <name evidence="1" type="ORF">NB231_08277</name>
</gene>
<dbReference type="InterPro" id="IPR029063">
    <property type="entry name" value="SAM-dependent_MTases_sf"/>
</dbReference>
<reference evidence="1 2" key="1">
    <citation type="submission" date="2006-02" db="EMBL/GenBank/DDBJ databases">
        <authorList>
            <person name="Waterbury J."/>
            <person name="Ferriera S."/>
            <person name="Johnson J."/>
            <person name="Kravitz S."/>
            <person name="Halpern A."/>
            <person name="Remington K."/>
            <person name="Beeson K."/>
            <person name="Tran B."/>
            <person name="Rogers Y.-H."/>
            <person name="Friedman R."/>
            <person name="Venter J.C."/>
        </authorList>
    </citation>
    <scope>NUCLEOTIDE SEQUENCE [LARGE SCALE GENOMIC DNA]</scope>
    <source>
        <strain evidence="1 2">Nb-231</strain>
    </source>
</reference>
<evidence type="ECO:0000313" key="1">
    <source>
        <dbReference type="EMBL" id="EAR21152.1"/>
    </source>
</evidence>
<dbReference type="EMBL" id="AAOF01000012">
    <property type="protein sequence ID" value="EAR21152.1"/>
    <property type="molecule type" value="Genomic_DNA"/>
</dbReference>
<accession>A4BT84</accession>
<organism evidence="1 2">
    <name type="scientific">Nitrococcus mobilis Nb-231</name>
    <dbReference type="NCBI Taxonomy" id="314278"/>
    <lineage>
        <taxon>Bacteria</taxon>
        <taxon>Pseudomonadati</taxon>
        <taxon>Pseudomonadota</taxon>
        <taxon>Gammaproteobacteria</taxon>
        <taxon>Chromatiales</taxon>
        <taxon>Ectothiorhodospiraceae</taxon>
        <taxon>Nitrococcus</taxon>
    </lineage>
</organism>
<name>A4BT84_9GAMM</name>